<dbReference type="EMBL" id="HACG01006364">
    <property type="protein sequence ID" value="CEK53229.1"/>
    <property type="molecule type" value="Transcribed_RNA"/>
</dbReference>
<gene>
    <name evidence="1" type="primary">ORF19519</name>
</gene>
<dbReference type="AlphaFoldDB" id="A0A0B6YAK1"/>
<evidence type="ECO:0000313" key="1">
    <source>
        <dbReference type="EMBL" id="CEK53229.1"/>
    </source>
</evidence>
<organism evidence="1">
    <name type="scientific">Arion vulgaris</name>
    <dbReference type="NCBI Taxonomy" id="1028688"/>
    <lineage>
        <taxon>Eukaryota</taxon>
        <taxon>Metazoa</taxon>
        <taxon>Spiralia</taxon>
        <taxon>Lophotrochozoa</taxon>
        <taxon>Mollusca</taxon>
        <taxon>Gastropoda</taxon>
        <taxon>Heterobranchia</taxon>
        <taxon>Euthyneura</taxon>
        <taxon>Panpulmonata</taxon>
        <taxon>Eupulmonata</taxon>
        <taxon>Stylommatophora</taxon>
        <taxon>Helicina</taxon>
        <taxon>Arionoidea</taxon>
        <taxon>Arionidae</taxon>
        <taxon>Arion</taxon>
    </lineage>
</organism>
<proteinExistence type="predicted"/>
<feature type="non-terminal residue" evidence="1">
    <location>
        <position position="69"/>
    </location>
</feature>
<protein>
    <submittedName>
        <fullName evidence="1">Uncharacterized protein</fullName>
    </submittedName>
</protein>
<name>A0A0B6YAK1_9EUPU</name>
<reference evidence="1" key="1">
    <citation type="submission" date="2014-12" db="EMBL/GenBank/DDBJ databases">
        <title>Insight into the proteome of Arion vulgaris.</title>
        <authorList>
            <person name="Aradska J."/>
            <person name="Bulat T."/>
            <person name="Smidak R."/>
            <person name="Sarate P."/>
            <person name="Gangsoo J."/>
            <person name="Sialana F."/>
            <person name="Bilban M."/>
            <person name="Lubec G."/>
        </authorList>
    </citation>
    <scope>NUCLEOTIDE SEQUENCE</scope>
    <source>
        <tissue evidence="1">Skin</tissue>
    </source>
</reference>
<feature type="non-terminal residue" evidence="1">
    <location>
        <position position="1"/>
    </location>
</feature>
<accession>A0A0B6YAK1</accession>
<sequence length="69" mass="7740">EPQSENCQSIARDFVCSSDNSYHVPKLDLKDRICGTAVDKSKFGSRKCLYSTKNEEESTADKHNTGIKQ</sequence>